<name>A0A0C9T5K1_PLICR</name>
<protein>
    <submittedName>
        <fullName evidence="1">Uncharacterized protein</fullName>
    </submittedName>
</protein>
<sequence>MLIAVLALDVPAALRSQVAGEHLGVQICCEEAVLVLWQHRRGHELRRVVLREHGQVPDRVPDARSGGYDVQVRAAPHRILALPYCPTRFVLAFSHARGRRTVTRRPWTAGAQEVRRRALIPRTSGCAVRVDVDSRQRALSRPAREHSARSRISDDCKYEDFASHLSETERVESAPTPCILPCPNLCIRSHVLR</sequence>
<reference evidence="1 2" key="1">
    <citation type="submission" date="2014-06" db="EMBL/GenBank/DDBJ databases">
        <title>Evolutionary Origins and Diversification of the Mycorrhizal Mutualists.</title>
        <authorList>
            <consortium name="DOE Joint Genome Institute"/>
            <consortium name="Mycorrhizal Genomics Consortium"/>
            <person name="Kohler A."/>
            <person name="Kuo A."/>
            <person name="Nagy L.G."/>
            <person name="Floudas D."/>
            <person name="Copeland A."/>
            <person name="Barry K.W."/>
            <person name="Cichocki N."/>
            <person name="Veneault-Fourrey C."/>
            <person name="LaButti K."/>
            <person name="Lindquist E.A."/>
            <person name="Lipzen A."/>
            <person name="Lundell T."/>
            <person name="Morin E."/>
            <person name="Murat C."/>
            <person name="Riley R."/>
            <person name="Ohm R."/>
            <person name="Sun H."/>
            <person name="Tunlid A."/>
            <person name="Henrissat B."/>
            <person name="Grigoriev I.V."/>
            <person name="Hibbett D.S."/>
            <person name="Martin F."/>
        </authorList>
    </citation>
    <scope>NUCLEOTIDE SEQUENCE [LARGE SCALE GENOMIC DNA]</scope>
    <source>
        <strain evidence="1 2">FD-325 SS-3</strain>
    </source>
</reference>
<gene>
    <name evidence="1" type="ORF">PLICRDRAFT_354461</name>
</gene>
<keyword evidence="2" id="KW-1185">Reference proteome</keyword>
<dbReference type="EMBL" id="KN832570">
    <property type="protein sequence ID" value="KII84609.1"/>
    <property type="molecule type" value="Genomic_DNA"/>
</dbReference>
<dbReference type="AlphaFoldDB" id="A0A0C9T5K1"/>
<evidence type="ECO:0000313" key="1">
    <source>
        <dbReference type="EMBL" id="KII84609.1"/>
    </source>
</evidence>
<accession>A0A0C9T5K1</accession>
<proteinExistence type="predicted"/>
<organism evidence="1 2">
    <name type="scientific">Plicaturopsis crispa FD-325 SS-3</name>
    <dbReference type="NCBI Taxonomy" id="944288"/>
    <lineage>
        <taxon>Eukaryota</taxon>
        <taxon>Fungi</taxon>
        <taxon>Dikarya</taxon>
        <taxon>Basidiomycota</taxon>
        <taxon>Agaricomycotina</taxon>
        <taxon>Agaricomycetes</taxon>
        <taxon>Agaricomycetidae</taxon>
        <taxon>Amylocorticiales</taxon>
        <taxon>Amylocorticiaceae</taxon>
        <taxon>Plicatura</taxon>
        <taxon>Plicaturopsis crispa</taxon>
    </lineage>
</organism>
<evidence type="ECO:0000313" key="2">
    <source>
        <dbReference type="Proteomes" id="UP000053263"/>
    </source>
</evidence>
<dbReference type="HOGENOM" id="CLU_1409334_0_0_1"/>
<dbReference type="Proteomes" id="UP000053263">
    <property type="component" value="Unassembled WGS sequence"/>
</dbReference>